<keyword evidence="2 4" id="KW-0479">Metal-binding</keyword>
<evidence type="ECO:0000256" key="5">
    <source>
        <dbReference type="PIRSR" id="PIRSR600760-2"/>
    </source>
</evidence>
<dbReference type="HAMAP" id="MF_02095">
    <property type="entry name" value="CysQ"/>
    <property type="match status" value="1"/>
</dbReference>
<feature type="binding site" evidence="5">
    <location>
        <position position="91"/>
    </location>
    <ligand>
        <name>Mg(2+)</name>
        <dbReference type="ChEBI" id="CHEBI:18420"/>
        <label>1</label>
        <note>catalytic</note>
    </ligand>
</feature>
<feature type="binding site" evidence="4">
    <location>
        <begin position="93"/>
        <end position="96"/>
    </location>
    <ligand>
        <name>substrate</name>
    </ligand>
</feature>
<dbReference type="Proteomes" id="UP000252915">
    <property type="component" value="Unassembled WGS sequence"/>
</dbReference>
<evidence type="ECO:0000256" key="1">
    <source>
        <dbReference type="ARBA" id="ARBA00001625"/>
    </source>
</evidence>
<dbReference type="GO" id="GO:0050427">
    <property type="term" value="P:3'-phosphoadenosine 5'-phosphosulfate metabolic process"/>
    <property type="evidence" value="ECO:0007669"/>
    <property type="project" value="TreeGrafter"/>
</dbReference>
<keyword evidence="4" id="KW-0378">Hydrolase</keyword>
<dbReference type="InterPro" id="IPR050725">
    <property type="entry name" value="CysQ/Inositol_MonoPase"/>
</dbReference>
<evidence type="ECO:0000256" key="3">
    <source>
        <dbReference type="ARBA" id="ARBA00022842"/>
    </source>
</evidence>
<comment type="catalytic activity">
    <reaction evidence="1 4">
        <text>adenosine 3',5'-bisphosphate + H2O = AMP + phosphate</text>
        <dbReference type="Rhea" id="RHEA:10040"/>
        <dbReference type="ChEBI" id="CHEBI:15377"/>
        <dbReference type="ChEBI" id="CHEBI:43474"/>
        <dbReference type="ChEBI" id="CHEBI:58343"/>
        <dbReference type="ChEBI" id="CHEBI:456215"/>
        <dbReference type="EC" id="3.1.3.7"/>
    </reaction>
</comment>
<dbReference type="InterPro" id="IPR006240">
    <property type="entry name" value="CysQ"/>
</dbReference>
<protein>
    <recommendedName>
        <fullName evidence="4">3'(2'),5'-bisphosphate nucleotidase CysQ</fullName>
        <ecNumber evidence="4">3.1.3.7</ecNumber>
    </recommendedName>
    <alternativeName>
        <fullName evidence="4">3'(2'),5-bisphosphonucleoside 3'(2')-phosphohydrolase</fullName>
    </alternativeName>
    <alternativeName>
        <fullName evidence="4">3'-phosphoadenosine 5'-phosphate phosphatase</fullName>
        <shortName evidence="4">PAP phosphatase</shortName>
    </alternativeName>
</protein>
<dbReference type="Pfam" id="PF00459">
    <property type="entry name" value="Inositol_P"/>
    <property type="match status" value="2"/>
</dbReference>
<sequence length="309" mass="34331">MIIDQDFINNILPSLKETVMDASKVIMEVYDSDSFDTEIKSDGSPVTEADNKANDIITSSLQNITPDIPVISEETYQKGDQNPSGPYWLVDPLDGTKGFINKDGNFTVNIALVENGMPIFGIIEAPASGKVWFGSFFERPGRRYRLGALFAFLGPLSIIPWILQSRNYGPYSQTKEMINGKIVYKDGPLRLVMSKNHQTKTDKDFLAYLSSNDIAYSLVEKGSSLKLCALADNEADIYPRFGPTSEWDIAAGHACLIKNGGRVCQMASGDHLAYTKDDSILNPAFVGFRNTYLKDKYLGLISEFYKKLV</sequence>
<dbReference type="Gene3D" id="3.30.540.10">
    <property type="entry name" value="Fructose-1,6-Bisphosphatase, subunit A, domain 1"/>
    <property type="match status" value="1"/>
</dbReference>
<dbReference type="GO" id="GO:0000287">
    <property type="term" value="F:magnesium ion binding"/>
    <property type="evidence" value="ECO:0007669"/>
    <property type="project" value="UniProtKB-UniRule"/>
</dbReference>
<feature type="binding site" evidence="5">
    <location>
        <position position="73"/>
    </location>
    <ligand>
        <name>Mg(2+)</name>
        <dbReference type="ChEBI" id="CHEBI:18420"/>
        <label>1</label>
        <note>catalytic</note>
    </ligand>
</feature>
<feature type="binding site" evidence="4">
    <location>
        <position position="248"/>
    </location>
    <ligand>
        <name>Mg(2+)</name>
        <dbReference type="ChEBI" id="CHEBI:18420"/>
        <label>2</label>
    </ligand>
</feature>
<reference evidence="6 7" key="1">
    <citation type="journal article" date="2018" name="Microbiome">
        <title>Fine metagenomic profile of the Mediterranean stratified and mixed water columns revealed by assembly and recruitment.</title>
        <authorList>
            <person name="Haro-Moreno J.M."/>
            <person name="Lopez-Perez M."/>
            <person name="De La Torre J.R."/>
            <person name="Picazo A."/>
            <person name="Camacho A."/>
            <person name="Rodriguez-Valera F."/>
        </authorList>
    </citation>
    <scope>NUCLEOTIDE SEQUENCE [LARGE SCALE GENOMIC DNA]</scope>
    <source>
        <strain evidence="6">MED-G78</strain>
    </source>
</reference>
<evidence type="ECO:0000256" key="4">
    <source>
        <dbReference type="HAMAP-Rule" id="MF_02095"/>
    </source>
</evidence>
<feature type="binding site" evidence="4">
    <location>
        <position position="94"/>
    </location>
    <ligand>
        <name>Mg(2+)</name>
        <dbReference type="ChEBI" id="CHEBI:18420"/>
        <label>2</label>
    </ligand>
</feature>
<dbReference type="PANTHER" id="PTHR43028">
    <property type="entry name" value="3'(2'),5'-BISPHOSPHATE NUCLEOTIDASE 1"/>
    <property type="match status" value="1"/>
</dbReference>
<organism evidence="6 7">
    <name type="scientific">SAR86 cluster bacterium</name>
    <dbReference type="NCBI Taxonomy" id="2030880"/>
    <lineage>
        <taxon>Bacteria</taxon>
        <taxon>Pseudomonadati</taxon>
        <taxon>Pseudomonadota</taxon>
        <taxon>Gammaproteobacteria</taxon>
        <taxon>SAR86 cluster</taxon>
    </lineage>
</organism>
<keyword evidence="4" id="KW-1003">Cell membrane</keyword>
<feature type="binding site" evidence="4">
    <location>
        <position position="91"/>
    </location>
    <ligand>
        <name>Mg(2+)</name>
        <dbReference type="ChEBI" id="CHEBI:18420"/>
        <label>1</label>
    </ligand>
</feature>
<feature type="binding site" evidence="5">
    <location>
        <position position="248"/>
    </location>
    <ligand>
        <name>Mg(2+)</name>
        <dbReference type="ChEBI" id="CHEBI:18420"/>
        <label>1</label>
        <note>catalytic</note>
    </ligand>
</feature>
<dbReference type="EC" id="3.1.3.7" evidence="4"/>
<feature type="binding site" evidence="5">
    <location>
        <position position="94"/>
    </location>
    <ligand>
        <name>Mg(2+)</name>
        <dbReference type="ChEBI" id="CHEBI:18420"/>
        <label>1</label>
        <note>catalytic</note>
    </ligand>
</feature>
<evidence type="ECO:0000313" key="6">
    <source>
        <dbReference type="EMBL" id="RCL44667.1"/>
    </source>
</evidence>
<dbReference type="InterPro" id="IPR020583">
    <property type="entry name" value="Inositol_monoP_metal-BS"/>
</dbReference>
<proteinExistence type="inferred from homology"/>
<dbReference type="InterPro" id="IPR000760">
    <property type="entry name" value="Inositol_monophosphatase-like"/>
</dbReference>
<dbReference type="GO" id="GO:0005886">
    <property type="term" value="C:plasma membrane"/>
    <property type="evidence" value="ECO:0007669"/>
    <property type="project" value="UniProtKB-SubCell"/>
</dbReference>
<keyword evidence="4" id="KW-0472">Membrane</keyword>
<dbReference type="SUPFAM" id="SSF56655">
    <property type="entry name" value="Carbohydrate phosphatase"/>
    <property type="match status" value="1"/>
</dbReference>
<gene>
    <name evidence="4" type="primary">cysQ</name>
    <name evidence="6" type="ORF">DBW92_02715</name>
</gene>
<name>A0A368C6C3_9GAMM</name>
<dbReference type="GO" id="GO:0008441">
    <property type="term" value="F:3'(2'),5'-bisphosphate nucleotidase activity"/>
    <property type="evidence" value="ECO:0007669"/>
    <property type="project" value="UniProtKB-UniRule"/>
</dbReference>
<comment type="caution">
    <text evidence="6">The sequence shown here is derived from an EMBL/GenBank/DDBJ whole genome shotgun (WGS) entry which is preliminary data.</text>
</comment>
<feature type="binding site" evidence="4">
    <location>
        <position position="91"/>
    </location>
    <ligand>
        <name>Mg(2+)</name>
        <dbReference type="ChEBI" id="CHEBI:18420"/>
        <label>2</label>
    </ligand>
</feature>
<dbReference type="CDD" id="cd01638">
    <property type="entry name" value="CysQ"/>
    <property type="match status" value="1"/>
</dbReference>
<comment type="similarity">
    <text evidence="4">Belongs to the inositol monophosphatase superfamily. CysQ family.</text>
</comment>
<dbReference type="Gene3D" id="3.40.190.80">
    <property type="match status" value="1"/>
</dbReference>
<feature type="binding site" evidence="4">
    <location>
        <position position="73"/>
    </location>
    <ligand>
        <name>substrate</name>
    </ligand>
</feature>
<dbReference type="GO" id="GO:0000103">
    <property type="term" value="P:sulfate assimilation"/>
    <property type="evidence" value="ECO:0007669"/>
    <property type="project" value="TreeGrafter"/>
</dbReference>
<comment type="cofactor">
    <cofactor evidence="4 5">
        <name>Mg(2+)</name>
        <dbReference type="ChEBI" id="CHEBI:18420"/>
    </cofactor>
</comment>
<dbReference type="PRINTS" id="PR00377">
    <property type="entry name" value="IMPHPHTASES"/>
</dbReference>
<evidence type="ECO:0000256" key="2">
    <source>
        <dbReference type="ARBA" id="ARBA00022723"/>
    </source>
</evidence>
<accession>A0A368C6C3</accession>
<dbReference type="PANTHER" id="PTHR43028:SF5">
    <property type="entry name" value="3'(2'),5'-BISPHOSPHATE NUCLEOTIDASE 1"/>
    <property type="match status" value="1"/>
</dbReference>
<keyword evidence="4" id="KW-0997">Cell inner membrane</keyword>
<feature type="binding site" evidence="4">
    <location>
        <position position="93"/>
    </location>
    <ligand>
        <name>Mg(2+)</name>
        <dbReference type="ChEBI" id="CHEBI:18420"/>
        <label>1</label>
    </ligand>
</feature>
<dbReference type="EMBL" id="QOPI01000011">
    <property type="protein sequence ID" value="RCL44667.1"/>
    <property type="molecule type" value="Genomic_DNA"/>
</dbReference>
<evidence type="ECO:0000313" key="7">
    <source>
        <dbReference type="Proteomes" id="UP000252915"/>
    </source>
</evidence>
<keyword evidence="3 4" id="KW-0460">Magnesium</keyword>
<feature type="binding site" evidence="4">
    <location>
        <position position="248"/>
    </location>
    <ligand>
        <name>substrate</name>
    </ligand>
</feature>
<comment type="function">
    <text evidence="4">Converts adenosine-3',5'-bisphosphate (PAP) to AMP.</text>
</comment>
<feature type="binding site" evidence="5">
    <location>
        <position position="93"/>
    </location>
    <ligand>
        <name>Mg(2+)</name>
        <dbReference type="ChEBI" id="CHEBI:18420"/>
        <label>2</label>
    </ligand>
</feature>
<feature type="binding site" evidence="4">
    <location>
        <position position="73"/>
    </location>
    <ligand>
        <name>Mg(2+)</name>
        <dbReference type="ChEBI" id="CHEBI:18420"/>
        <label>1</label>
    </ligand>
</feature>
<dbReference type="PROSITE" id="PS00629">
    <property type="entry name" value="IMP_1"/>
    <property type="match status" value="1"/>
</dbReference>
<dbReference type="AlphaFoldDB" id="A0A368C6C3"/>
<comment type="subcellular location">
    <subcellularLocation>
        <location evidence="4">Cell inner membrane</location>
        <topology evidence="4">Peripheral membrane protein</topology>
        <orientation evidence="4">Cytoplasmic side</orientation>
    </subcellularLocation>
</comment>